<comment type="caution">
    <text evidence="2">The sequence shown here is derived from an EMBL/GenBank/DDBJ whole genome shotgun (WGS) entry which is preliminary data.</text>
</comment>
<protein>
    <submittedName>
        <fullName evidence="2">SMP-30/gluconolactonase/LRE family protein</fullName>
    </submittedName>
</protein>
<evidence type="ECO:0000313" key="3">
    <source>
        <dbReference type="Proteomes" id="UP000734343"/>
    </source>
</evidence>
<dbReference type="InterPro" id="IPR013658">
    <property type="entry name" value="SGL"/>
</dbReference>
<proteinExistence type="predicted"/>
<evidence type="ECO:0000313" key="2">
    <source>
        <dbReference type="EMBL" id="MBU9855659.1"/>
    </source>
</evidence>
<organism evidence="2 3">
    <name type="scientific">Rahnella bonaserana</name>
    <dbReference type="NCBI Taxonomy" id="2816248"/>
    <lineage>
        <taxon>Bacteria</taxon>
        <taxon>Pseudomonadati</taxon>
        <taxon>Pseudomonadota</taxon>
        <taxon>Gammaproteobacteria</taxon>
        <taxon>Enterobacterales</taxon>
        <taxon>Yersiniaceae</taxon>
        <taxon>Rahnella</taxon>
    </lineage>
</organism>
<dbReference type="EMBL" id="JAFMOW010000060">
    <property type="protein sequence ID" value="MBU9855659.1"/>
    <property type="molecule type" value="Genomic_DNA"/>
</dbReference>
<reference evidence="2 3" key="1">
    <citation type="submission" date="2021-03" db="EMBL/GenBank/DDBJ databases">
        <title>Five novel Rahnella species.</title>
        <authorList>
            <person name="Brady C."/>
            <person name="Asselin J."/>
            <person name="Beer S."/>
            <person name="Bruberg M.B."/>
            <person name="Crampton B."/>
            <person name="Venter S."/>
            <person name="Arnold D."/>
            <person name="Denman S."/>
        </authorList>
    </citation>
    <scope>NUCLEOTIDE SEQUENCE [LARGE SCALE GENOMIC DNA]</scope>
    <source>
        <strain evidence="2 3">H11b</strain>
    </source>
</reference>
<dbReference type="PANTHER" id="PTHR10907">
    <property type="entry name" value="REGUCALCIN"/>
    <property type="match status" value="1"/>
</dbReference>
<dbReference type="PANTHER" id="PTHR10907:SF47">
    <property type="entry name" value="REGUCALCIN"/>
    <property type="match status" value="1"/>
</dbReference>
<dbReference type="RefSeq" id="WP_217173092.1">
    <property type="nucleotide sequence ID" value="NZ_JAFMOW010000060.1"/>
</dbReference>
<dbReference type="Pfam" id="PF08450">
    <property type="entry name" value="SGL"/>
    <property type="match status" value="1"/>
</dbReference>
<keyword evidence="3" id="KW-1185">Reference proteome</keyword>
<gene>
    <name evidence="2" type="ORF">J1778_10250</name>
</gene>
<accession>A0ABS6LU76</accession>
<evidence type="ECO:0000259" key="1">
    <source>
        <dbReference type="Pfam" id="PF08450"/>
    </source>
</evidence>
<sequence length="291" mass="32015">MNGGSVIAAGQAILGESPIWSRSRARLLWVDTLGASLNFFDPATGRNFSHPMPAPLGFVAEKSSGELLLGMGCHVEQIDAAGNRYRIATAPHAQEGFRLNDACMDSADRLWVGLIDEELKDGTGYLYRLDPDGHWHTLDSGFTLINGMRFSRDGKILYVTDSRRGEIYRYECDPTSGDVSHRRVVISIDPGKGKPDGLIVDQNGFLLSTLFDGAAIARISPEGEIAHLIPLPVQRPTSCAFGHNEQSLYVTSARLGFSERQLEHMPFAGALLKIDYQREIQQQAIRGMSLR</sequence>
<dbReference type="Proteomes" id="UP000734343">
    <property type="component" value="Unassembled WGS sequence"/>
</dbReference>
<name>A0ABS6LU76_9GAMM</name>
<feature type="domain" description="SMP-30/Gluconolactonase/LRE-like region" evidence="1">
    <location>
        <begin position="14"/>
        <end position="254"/>
    </location>
</feature>